<dbReference type="InterPro" id="IPR003594">
    <property type="entry name" value="HATPase_dom"/>
</dbReference>
<reference evidence="15" key="1">
    <citation type="submission" date="2019-11" db="EMBL/GenBank/DDBJ databases">
        <authorList>
            <person name="Feng L."/>
        </authorList>
    </citation>
    <scope>NUCLEOTIDE SEQUENCE</scope>
    <source>
        <strain evidence="15">ChathewayiLFYP18</strain>
    </source>
</reference>
<keyword evidence="4" id="KW-1003">Cell membrane</keyword>
<dbReference type="Pfam" id="PF00672">
    <property type="entry name" value="HAMP"/>
    <property type="match status" value="1"/>
</dbReference>
<feature type="domain" description="HAMP" evidence="14">
    <location>
        <begin position="356"/>
        <end position="408"/>
    </location>
</feature>
<dbReference type="EMBL" id="CACRUH010000042">
    <property type="protein sequence ID" value="VYU36542.1"/>
    <property type="molecule type" value="Genomic_DNA"/>
</dbReference>
<feature type="transmembrane region" description="Helical" evidence="12">
    <location>
        <begin position="335"/>
        <end position="354"/>
    </location>
</feature>
<evidence type="ECO:0000313" key="15">
    <source>
        <dbReference type="EMBL" id="VYU36542.1"/>
    </source>
</evidence>
<dbReference type="Pfam" id="PF02743">
    <property type="entry name" value="dCache_1"/>
    <property type="match status" value="1"/>
</dbReference>
<dbReference type="InterPro" id="IPR036890">
    <property type="entry name" value="HATPase_C_sf"/>
</dbReference>
<protein>
    <recommendedName>
        <fullName evidence="3">histidine kinase</fullName>
        <ecNumber evidence="3">2.7.13.3</ecNumber>
    </recommendedName>
</protein>
<evidence type="ECO:0000256" key="12">
    <source>
        <dbReference type="SAM" id="Phobius"/>
    </source>
</evidence>
<dbReference type="GO" id="GO:0000155">
    <property type="term" value="F:phosphorelay sensor kinase activity"/>
    <property type="evidence" value="ECO:0007669"/>
    <property type="project" value="InterPro"/>
</dbReference>
<accession>A0A6N3E764</accession>
<dbReference type="SUPFAM" id="SSF158472">
    <property type="entry name" value="HAMP domain-like"/>
    <property type="match status" value="1"/>
</dbReference>
<evidence type="ECO:0000256" key="1">
    <source>
        <dbReference type="ARBA" id="ARBA00000085"/>
    </source>
</evidence>
<dbReference type="AlphaFoldDB" id="A0A6N3E764"/>
<dbReference type="InterPro" id="IPR033479">
    <property type="entry name" value="dCache_1"/>
</dbReference>
<evidence type="ECO:0000256" key="6">
    <source>
        <dbReference type="ARBA" id="ARBA00022679"/>
    </source>
</evidence>
<dbReference type="PANTHER" id="PTHR34220">
    <property type="entry name" value="SENSOR HISTIDINE KINASE YPDA"/>
    <property type="match status" value="1"/>
</dbReference>
<dbReference type="PANTHER" id="PTHR34220:SF7">
    <property type="entry name" value="SENSOR HISTIDINE KINASE YPDA"/>
    <property type="match status" value="1"/>
</dbReference>
<sequence length="653" mass="75719">MMQKLKEMKQRWDHSIKAVLRRVSIFRRLNLSFMLLIMTAAIFLTFFSFYKYSAEIRANIDRYSSLLVQNVELKIQDTMQEYEESALTFYDDSKVIRALKENAQLYPFKTEADKNKYEENRYFVESRLYNMRYNQKYIVNVQFVTPREQYYMVEPDGYRRGGCIRNLEEFYKTDIYLIPQEKKGYPVWFDMAEQTNIFYQNEQSIYGYPNIITLGIGVYAPGNREFLGVLLMNVNLNAFSGAMEGYEAYKDGNTFLIGEDGVLMWFNPSLTAPAFPKDDLLFQEMKQDGQGIREKKIDGKKVILAYEQIPNTGVFVAYIAELAVLYRGTYRIRNLCILVLLLIVVACFIISYYVTCSISEPVSQLVRVMKKTGDGKWNARYENSGHDEITILGDRFNEMADKTDQLIDQVYLSEIKRQKISISWANARLDALLMQINPHFLYNTLDIIRWEAMYEAEGESAVTQMIEKFSRLCRMGMRTGGNTITLKEGIEHARTYLDVINFRHREKIQLEIDMQADEEAIYIPQFMLQPIMENAVVHAFDDGSSGYRIVIRACITGADLQITVRDNGKGMSREEVDQLTANMERTDLADENIGLVNVYQRIRLFYGDACGIGITSRLGEGTEIRITLPVRKHSENMEKSKGEEDGIQSFNCR</sequence>
<dbReference type="CDD" id="cd18774">
    <property type="entry name" value="PDC2_HK_sensor"/>
    <property type="match status" value="1"/>
</dbReference>
<dbReference type="SUPFAM" id="SSF55874">
    <property type="entry name" value="ATPase domain of HSP90 chaperone/DNA topoisomerase II/histidine kinase"/>
    <property type="match status" value="1"/>
</dbReference>
<evidence type="ECO:0000256" key="4">
    <source>
        <dbReference type="ARBA" id="ARBA00022475"/>
    </source>
</evidence>
<dbReference type="InterPro" id="IPR050640">
    <property type="entry name" value="Bact_2-comp_sensor_kinase"/>
</dbReference>
<proteinExistence type="predicted"/>
<evidence type="ECO:0000259" key="14">
    <source>
        <dbReference type="PROSITE" id="PS50885"/>
    </source>
</evidence>
<dbReference type="Gene3D" id="3.30.565.10">
    <property type="entry name" value="Histidine kinase-like ATPase, C-terminal domain"/>
    <property type="match status" value="1"/>
</dbReference>
<dbReference type="Pfam" id="PF06580">
    <property type="entry name" value="His_kinase"/>
    <property type="match status" value="1"/>
</dbReference>
<keyword evidence="11 12" id="KW-0472">Membrane</keyword>
<evidence type="ECO:0000256" key="2">
    <source>
        <dbReference type="ARBA" id="ARBA00004651"/>
    </source>
</evidence>
<comment type="subcellular location">
    <subcellularLocation>
        <location evidence="2">Cell membrane</location>
        <topology evidence="2">Multi-pass membrane protein</topology>
    </subcellularLocation>
</comment>
<dbReference type="EC" id="2.7.13.3" evidence="3"/>
<keyword evidence="9 12" id="KW-1133">Transmembrane helix</keyword>
<dbReference type="InterPro" id="IPR010559">
    <property type="entry name" value="Sig_transdc_His_kin_internal"/>
</dbReference>
<evidence type="ECO:0000256" key="11">
    <source>
        <dbReference type="ARBA" id="ARBA00023136"/>
    </source>
</evidence>
<feature type="transmembrane region" description="Helical" evidence="12">
    <location>
        <begin position="31"/>
        <end position="50"/>
    </location>
</feature>
<dbReference type="Gene3D" id="6.10.340.10">
    <property type="match status" value="1"/>
</dbReference>
<dbReference type="SMART" id="SM00304">
    <property type="entry name" value="HAMP"/>
    <property type="match status" value="1"/>
</dbReference>
<dbReference type="RefSeq" id="WP_181987896.1">
    <property type="nucleotide sequence ID" value="NZ_CACRUH010000042.1"/>
</dbReference>
<keyword evidence="7 12" id="KW-0812">Transmembrane</keyword>
<evidence type="ECO:0000256" key="7">
    <source>
        <dbReference type="ARBA" id="ARBA00022692"/>
    </source>
</evidence>
<evidence type="ECO:0000259" key="13">
    <source>
        <dbReference type="PROSITE" id="PS50109"/>
    </source>
</evidence>
<evidence type="ECO:0000256" key="9">
    <source>
        <dbReference type="ARBA" id="ARBA00022989"/>
    </source>
</evidence>
<keyword evidence="5" id="KW-0597">Phosphoprotein</keyword>
<dbReference type="PROSITE" id="PS50885">
    <property type="entry name" value="HAMP"/>
    <property type="match status" value="1"/>
</dbReference>
<name>A0A6N3E764_9FIRM</name>
<organism evidence="15">
    <name type="scientific">Hungatella hathewayi</name>
    <dbReference type="NCBI Taxonomy" id="154046"/>
    <lineage>
        <taxon>Bacteria</taxon>
        <taxon>Bacillati</taxon>
        <taxon>Bacillota</taxon>
        <taxon>Clostridia</taxon>
        <taxon>Lachnospirales</taxon>
        <taxon>Lachnospiraceae</taxon>
        <taxon>Hungatella</taxon>
    </lineage>
</organism>
<dbReference type="PROSITE" id="PS50109">
    <property type="entry name" value="HIS_KIN"/>
    <property type="match status" value="1"/>
</dbReference>
<evidence type="ECO:0000256" key="5">
    <source>
        <dbReference type="ARBA" id="ARBA00022553"/>
    </source>
</evidence>
<dbReference type="Pfam" id="PF02518">
    <property type="entry name" value="HATPase_c"/>
    <property type="match status" value="1"/>
</dbReference>
<dbReference type="CDD" id="cd06225">
    <property type="entry name" value="HAMP"/>
    <property type="match status" value="1"/>
</dbReference>
<keyword evidence="6 15" id="KW-0808">Transferase</keyword>
<dbReference type="SMART" id="SM00387">
    <property type="entry name" value="HATPase_c"/>
    <property type="match status" value="1"/>
</dbReference>
<evidence type="ECO:0000256" key="8">
    <source>
        <dbReference type="ARBA" id="ARBA00022777"/>
    </source>
</evidence>
<gene>
    <name evidence="15" type="ORF">CHLFYP18_00730</name>
</gene>
<comment type="catalytic activity">
    <reaction evidence="1">
        <text>ATP + protein L-histidine = ADP + protein N-phospho-L-histidine.</text>
        <dbReference type="EC" id="2.7.13.3"/>
    </reaction>
</comment>
<dbReference type="GO" id="GO:0005886">
    <property type="term" value="C:plasma membrane"/>
    <property type="evidence" value="ECO:0007669"/>
    <property type="project" value="UniProtKB-SubCell"/>
</dbReference>
<feature type="transmembrane region" description="Helical" evidence="12">
    <location>
        <begin position="309"/>
        <end position="328"/>
    </location>
</feature>
<dbReference type="Gene3D" id="3.30.450.20">
    <property type="entry name" value="PAS domain"/>
    <property type="match status" value="1"/>
</dbReference>
<keyword evidence="10" id="KW-0902">Two-component regulatory system</keyword>
<dbReference type="InterPro" id="IPR003660">
    <property type="entry name" value="HAMP_dom"/>
</dbReference>
<evidence type="ECO:0000256" key="10">
    <source>
        <dbReference type="ARBA" id="ARBA00023012"/>
    </source>
</evidence>
<evidence type="ECO:0000256" key="3">
    <source>
        <dbReference type="ARBA" id="ARBA00012438"/>
    </source>
</evidence>
<keyword evidence="8 15" id="KW-0418">Kinase</keyword>
<dbReference type="InterPro" id="IPR005467">
    <property type="entry name" value="His_kinase_dom"/>
</dbReference>
<feature type="domain" description="Histidine kinase" evidence="13">
    <location>
        <begin position="462"/>
        <end position="632"/>
    </location>
</feature>